<evidence type="ECO:0000313" key="3">
    <source>
        <dbReference type="EMBL" id="MBD1429300.1"/>
    </source>
</evidence>
<keyword evidence="2" id="KW-0732">Signal</keyword>
<feature type="transmembrane region" description="Helical" evidence="1">
    <location>
        <begin position="116"/>
        <end position="138"/>
    </location>
</feature>
<evidence type="ECO:0008006" key="5">
    <source>
        <dbReference type="Google" id="ProtNLM"/>
    </source>
</evidence>
<reference evidence="3 4" key="1">
    <citation type="submission" date="2020-08" db="EMBL/GenBank/DDBJ databases">
        <title>Sphingobacterium sp. DN04309 isolated from aquaculture water.</title>
        <authorList>
            <person name="Zhang M."/>
        </authorList>
    </citation>
    <scope>NUCLEOTIDE SEQUENCE [LARGE SCALE GENOMIC DNA]</scope>
    <source>
        <strain evidence="3 4">DN04309</strain>
    </source>
</reference>
<dbReference type="Proteomes" id="UP000651271">
    <property type="component" value="Unassembled WGS sequence"/>
</dbReference>
<dbReference type="RefSeq" id="WP_190301866.1">
    <property type="nucleotide sequence ID" value="NZ_JACOIJ010000009.1"/>
</dbReference>
<proteinExistence type="predicted"/>
<evidence type="ECO:0000313" key="4">
    <source>
        <dbReference type="Proteomes" id="UP000651271"/>
    </source>
</evidence>
<dbReference type="EMBL" id="JACOIJ010000009">
    <property type="protein sequence ID" value="MBD1429300.1"/>
    <property type="molecule type" value="Genomic_DNA"/>
</dbReference>
<keyword evidence="4" id="KW-1185">Reference proteome</keyword>
<name>A0ABR7YDA6_9SPHI</name>
<gene>
    <name evidence="3" type="ORF">H8B04_06925</name>
</gene>
<feature type="chain" id="PRO_5047051204" description="DUF4129 domain-containing protein" evidence="2">
    <location>
        <begin position="20"/>
        <end position="265"/>
    </location>
</feature>
<sequence>MYKFLFCLFFVLITLSSYSIQQDSTTAIIEGVEPEQNTPKYEYWKKDYYHNIPKVESLSVANGQSFEEMIGSYQSKEFEYIESISDKLSVWSSIKEWINKFFSDLFPDVNVSPAQWFYDLLGVLGVVLVVFLLYKLFFSGKQFIINPKEDLLDDEQTVEFVEKNLLEIDINNYINNAVLSNNYALAIRYQQLLNIQLLAKKNIIVWDQSKTNLELTDEIEQSELKNDFKKCSALFDYVWFGEFTITAAKFEEITNQFKAFQRRWS</sequence>
<comment type="caution">
    <text evidence="3">The sequence shown here is derived from an EMBL/GenBank/DDBJ whole genome shotgun (WGS) entry which is preliminary data.</text>
</comment>
<evidence type="ECO:0000256" key="2">
    <source>
        <dbReference type="SAM" id="SignalP"/>
    </source>
</evidence>
<evidence type="ECO:0000256" key="1">
    <source>
        <dbReference type="SAM" id="Phobius"/>
    </source>
</evidence>
<keyword evidence="1" id="KW-1133">Transmembrane helix</keyword>
<organism evidence="3 4">
    <name type="scientific">Sphingobacterium litopenaei</name>
    <dbReference type="NCBI Taxonomy" id="2763500"/>
    <lineage>
        <taxon>Bacteria</taxon>
        <taxon>Pseudomonadati</taxon>
        <taxon>Bacteroidota</taxon>
        <taxon>Sphingobacteriia</taxon>
        <taxon>Sphingobacteriales</taxon>
        <taxon>Sphingobacteriaceae</taxon>
        <taxon>Sphingobacterium</taxon>
    </lineage>
</organism>
<feature type="signal peptide" evidence="2">
    <location>
        <begin position="1"/>
        <end position="19"/>
    </location>
</feature>
<accession>A0ABR7YDA6</accession>
<protein>
    <recommendedName>
        <fullName evidence="5">DUF4129 domain-containing protein</fullName>
    </recommendedName>
</protein>
<keyword evidence="1" id="KW-0812">Transmembrane</keyword>
<keyword evidence="1" id="KW-0472">Membrane</keyword>